<dbReference type="GeneID" id="39873687"/>
<dbReference type="EMBL" id="BDSA01000001">
    <property type="protein sequence ID" value="GBE59917.1"/>
    <property type="molecule type" value="Genomic_DNA"/>
</dbReference>
<gene>
    <name evidence="1" type="ORF">BOVATA_014100</name>
</gene>
<sequence length="292" mass="34208">MNLLGAAARSFVSVYNLFTGCSCVAHKLFLKLICDVGEYIFLTVIVIRKFLIKHLPHRAVMLQNGLFNPAFDNFVSEFRPAERFKIKIHLTLNPKQTFATFIFPTRTSLPLDLPNLIFNMLENLINSLQRTALIKLPAKHLNRRVNIIDLLAKWSLDLLLKLTFKPIRQRHDRLINILDSNLIKLTLLLFKRFQRFSHKIIILWFAVNSCRKILNPLLQRPQILFHKTIQGLNLQRINHPPYLTFNLISHSPQIYLKRFVHVHNNLQSRSDFLLHSILGRLRSIKKLFTLIL</sequence>
<evidence type="ECO:0000313" key="2">
    <source>
        <dbReference type="Proteomes" id="UP000236319"/>
    </source>
</evidence>
<proteinExistence type="predicted"/>
<accession>A0A2H6KA92</accession>
<keyword evidence="2" id="KW-1185">Reference proteome</keyword>
<comment type="caution">
    <text evidence="1">The sequence shown here is derived from an EMBL/GenBank/DDBJ whole genome shotgun (WGS) entry which is preliminary data.</text>
</comment>
<dbReference type="AlphaFoldDB" id="A0A2H6KA92"/>
<protein>
    <submittedName>
        <fullName evidence="1">Hapless 2-B, putative</fullName>
    </submittedName>
</protein>
<dbReference type="Proteomes" id="UP000236319">
    <property type="component" value="Unassembled WGS sequence"/>
</dbReference>
<dbReference type="RefSeq" id="XP_028866160.1">
    <property type="nucleotide sequence ID" value="XM_029010327.1"/>
</dbReference>
<reference evidence="1 2" key="1">
    <citation type="journal article" date="2017" name="BMC Genomics">
        <title>Whole-genome assembly of Babesia ovata and comparative genomics between closely related pathogens.</title>
        <authorList>
            <person name="Yamagishi J."/>
            <person name="Asada M."/>
            <person name="Hakimi H."/>
            <person name="Tanaka T.Q."/>
            <person name="Sugimoto C."/>
            <person name="Kawazu S."/>
        </authorList>
    </citation>
    <scope>NUCLEOTIDE SEQUENCE [LARGE SCALE GENOMIC DNA]</scope>
    <source>
        <strain evidence="1 2">Miyake</strain>
    </source>
</reference>
<name>A0A2H6KA92_9APIC</name>
<evidence type="ECO:0000313" key="1">
    <source>
        <dbReference type="EMBL" id="GBE59917.1"/>
    </source>
</evidence>
<organism evidence="1 2">
    <name type="scientific">Babesia ovata</name>
    <dbReference type="NCBI Taxonomy" id="189622"/>
    <lineage>
        <taxon>Eukaryota</taxon>
        <taxon>Sar</taxon>
        <taxon>Alveolata</taxon>
        <taxon>Apicomplexa</taxon>
        <taxon>Aconoidasida</taxon>
        <taxon>Piroplasmida</taxon>
        <taxon>Babesiidae</taxon>
        <taxon>Babesia</taxon>
    </lineage>
</organism>
<dbReference type="VEuPathDB" id="PiroplasmaDB:BOVATA_014100"/>